<reference evidence="2" key="1">
    <citation type="submission" date="2014-09" db="EMBL/GenBank/DDBJ databases">
        <authorList>
            <person name="Magalhaes I.L.F."/>
            <person name="Oliveira U."/>
            <person name="Santos F.R."/>
            <person name="Vidigal T.H.D.A."/>
            <person name="Brescovit A.D."/>
            <person name="Santos A.J."/>
        </authorList>
    </citation>
    <scope>NUCLEOTIDE SEQUENCE</scope>
    <source>
        <tissue evidence="2">Shoot tissue taken approximately 20 cm above the soil surface</tissue>
    </source>
</reference>
<reference evidence="2" key="2">
    <citation type="journal article" date="2015" name="Data Brief">
        <title>Shoot transcriptome of the giant reed, Arundo donax.</title>
        <authorList>
            <person name="Barrero R.A."/>
            <person name="Guerrero F.D."/>
            <person name="Moolhuijzen P."/>
            <person name="Goolsby J.A."/>
            <person name="Tidwell J."/>
            <person name="Bellgard S.E."/>
            <person name="Bellgard M.I."/>
        </authorList>
    </citation>
    <scope>NUCLEOTIDE SEQUENCE</scope>
    <source>
        <tissue evidence="2">Shoot tissue taken approximately 20 cm above the soil surface</tissue>
    </source>
</reference>
<feature type="region of interest" description="Disordered" evidence="1">
    <location>
        <begin position="21"/>
        <end position="56"/>
    </location>
</feature>
<dbReference type="AlphaFoldDB" id="A0A0A8XZ62"/>
<feature type="compositionally biased region" description="Polar residues" evidence="1">
    <location>
        <begin position="44"/>
        <end position="56"/>
    </location>
</feature>
<accession>A0A0A8XZ62</accession>
<sequence length="56" mass="6461">MWTKRSGKTLAVQVHITNNNWRHNESPKVAPKQPRLRSIMFQRTDGSSQKSENGIN</sequence>
<evidence type="ECO:0000313" key="2">
    <source>
        <dbReference type="EMBL" id="JAD19116.1"/>
    </source>
</evidence>
<organism evidence="2">
    <name type="scientific">Arundo donax</name>
    <name type="common">Giant reed</name>
    <name type="synonym">Donax arundinaceus</name>
    <dbReference type="NCBI Taxonomy" id="35708"/>
    <lineage>
        <taxon>Eukaryota</taxon>
        <taxon>Viridiplantae</taxon>
        <taxon>Streptophyta</taxon>
        <taxon>Embryophyta</taxon>
        <taxon>Tracheophyta</taxon>
        <taxon>Spermatophyta</taxon>
        <taxon>Magnoliopsida</taxon>
        <taxon>Liliopsida</taxon>
        <taxon>Poales</taxon>
        <taxon>Poaceae</taxon>
        <taxon>PACMAD clade</taxon>
        <taxon>Arundinoideae</taxon>
        <taxon>Arundineae</taxon>
        <taxon>Arundo</taxon>
    </lineage>
</organism>
<name>A0A0A8XZ62_ARUDO</name>
<proteinExistence type="predicted"/>
<evidence type="ECO:0000256" key="1">
    <source>
        <dbReference type="SAM" id="MobiDB-lite"/>
    </source>
</evidence>
<dbReference type="EMBL" id="GBRH01278779">
    <property type="protein sequence ID" value="JAD19116.1"/>
    <property type="molecule type" value="Transcribed_RNA"/>
</dbReference>
<protein>
    <submittedName>
        <fullName evidence="2">Uncharacterized protein</fullName>
    </submittedName>
</protein>